<evidence type="ECO:0000256" key="5">
    <source>
        <dbReference type="ARBA" id="ARBA00023136"/>
    </source>
</evidence>
<gene>
    <name evidence="7" type="ORF">IAB98_10460</name>
</gene>
<keyword evidence="3 6" id="KW-0812">Transmembrane</keyword>
<dbReference type="Proteomes" id="UP000886841">
    <property type="component" value="Unassembled WGS sequence"/>
</dbReference>
<feature type="transmembrane region" description="Helical" evidence="6">
    <location>
        <begin position="27"/>
        <end position="48"/>
    </location>
</feature>
<evidence type="ECO:0000256" key="4">
    <source>
        <dbReference type="ARBA" id="ARBA00022989"/>
    </source>
</evidence>
<dbReference type="AlphaFoldDB" id="A0A9D1EKX6"/>
<feature type="transmembrane region" description="Helical" evidence="6">
    <location>
        <begin position="172"/>
        <end position="193"/>
    </location>
</feature>
<evidence type="ECO:0000256" key="6">
    <source>
        <dbReference type="SAM" id="Phobius"/>
    </source>
</evidence>
<reference evidence="7" key="1">
    <citation type="submission" date="2020-10" db="EMBL/GenBank/DDBJ databases">
        <authorList>
            <person name="Gilroy R."/>
        </authorList>
    </citation>
    <scope>NUCLEOTIDE SEQUENCE</scope>
    <source>
        <strain evidence="7">ChiSxjej1B13-7041</strain>
    </source>
</reference>
<feature type="transmembrane region" description="Helical" evidence="6">
    <location>
        <begin position="303"/>
        <end position="322"/>
    </location>
</feature>
<dbReference type="CDD" id="cd06579">
    <property type="entry name" value="TM_PBP1_transp_AraH_like"/>
    <property type="match status" value="1"/>
</dbReference>
<name>A0A9D1EKX6_9FIRM</name>
<feature type="transmembrane region" description="Helical" evidence="6">
    <location>
        <begin position="102"/>
        <end position="127"/>
    </location>
</feature>
<dbReference type="GO" id="GO:0022857">
    <property type="term" value="F:transmembrane transporter activity"/>
    <property type="evidence" value="ECO:0007669"/>
    <property type="project" value="InterPro"/>
</dbReference>
<comment type="subcellular location">
    <subcellularLocation>
        <location evidence="1">Cell membrane</location>
        <topology evidence="1">Multi-pass membrane protein</topology>
    </subcellularLocation>
</comment>
<keyword evidence="2" id="KW-1003">Cell membrane</keyword>
<accession>A0A9D1EKX6</accession>
<reference evidence="7" key="2">
    <citation type="journal article" date="2021" name="PeerJ">
        <title>Extensive microbial diversity within the chicken gut microbiome revealed by metagenomics and culture.</title>
        <authorList>
            <person name="Gilroy R."/>
            <person name="Ravi A."/>
            <person name="Getino M."/>
            <person name="Pursley I."/>
            <person name="Horton D.L."/>
            <person name="Alikhan N.F."/>
            <person name="Baker D."/>
            <person name="Gharbi K."/>
            <person name="Hall N."/>
            <person name="Watson M."/>
            <person name="Adriaenssens E.M."/>
            <person name="Foster-Nyarko E."/>
            <person name="Jarju S."/>
            <person name="Secka A."/>
            <person name="Antonio M."/>
            <person name="Oren A."/>
            <person name="Chaudhuri R.R."/>
            <person name="La Ragione R."/>
            <person name="Hildebrand F."/>
            <person name="Pallen M.J."/>
        </authorList>
    </citation>
    <scope>NUCLEOTIDE SEQUENCE</scope>
    <source>
        <strain evidence="7">ChiSxjej1B13-7041</strain>
    </source>
</reference>
<dbReference type="InterPro" id="IPR001851">
    <property type="entry name" value="ABC_transp_permease"/>
</dbReference>
<evidence type="ECO:0000313" key="8">
    <source>
        <dbReference type="Proteomes" id="UP000886841"/>
    </source>
</evidence>
<evidence type="ECO:0000256" key="3">
    <source>
        <dbReference type="ARBA" id="ARBA00022692"/>
    </source>
</evidence>
<feature type="transmembrane region" description="Helical" evidence="6">
    <location>
        <begin position="226"/>
        <end position="246"/>
    </location>
</feature>
<dbReference type="Pfam" id="PF02653">
    <property type="entry name" value="BPD_transp_2"/>
    <property type="match status" value="1"/>
</dbReference>
<dbReference type="GO" id="GO:0005886">
    <property type="term" value="C:plasma membrane"/>
    <property type="evidence" value="ECO:0007669"/>
    <property type="project" value="UniProtKB-SubCell"/>
</dbReference>
<keyword evidence="4 6" id="KW-1133">Transmembrane helix</keyword>
<feature type="transmembrane region" description="Helical" evidence="6">
    <location>
        <begin position="266"/>
        <end position="291"/>
    </location>
</feature>
<organism evidence="7 8">
    <name type="scientific">Candidatus Egerieimonas intestinavium</name>
    <dbReference type="NCBI Taxonomy" id="2840777"/>
    <lineage>
        <taxon>Bacteria</taxon>
        <taxon>Bacillati</taxon>
        <taxon>Bacillota</taxon>
        <taxon>Clostridia</taxon>
        <taxon>Lachnospirales</taxon>
        <taxon>Lachnospiraceae</taxon>
        <taxon>Lachnospiraceae incertae sedis</taxon>
        <taxon>Candidatus Egerieimonas</taxon>
    </lineage>
</organism>
<dbReference type="PANTHER" id="PTHR32196">
    <property type="entry name" value="ABC TRANSPORTER PERMEASE PROTEIN YPHD-RELATED-RELATED"/>
    <property type="match status" value="1"/>
</dbReference>
<evidence type="ECO:0000256" key="2">
    <source>
        <dbReference type="ARBA" id="ARBA00022475"/>
    </source>
</evidence>
<comment type="caution">
    <text evidence="7">The sequence shown here is derived from an EMBL/GenBank/DDBJ whole genome shotgun (WGS) entry which is preliminary data.</text>
</comment>
<proteinExistence type="predicted"/>
<sequence length="330" mass="34366">MPNTTKTSTDSYGGIVYVPLAWFKRNLGAMIALVLMCILLSVTTDSFLVSTNILSTLRNVCVNCLIAFGITCVLICGGIDLSVGSVAAAAGVTAVQLANRGLPVVLCVAVALALGVAVGLVNGLVVANTDLPPFIITLSTQITVRGVSYILTGGQPSQCVNENFNMLGSGSLLGLPIPVLIVVGAMVILFFVMNRTCFGRHVYAVGGNRESARYAGVNVKWVQVRVFMISGLMAALAGVVLAARLYSGQPNVGEGFERDAIAASVLGGTSMGGGVGTLGGTVIGVLIIGVLNNGMNLLRIDTYWQYVVKGVVILGAVYMDYLKRVRASKK</sequence>
<evidence type="ECO:0000313" key="7">
    <source>
        <dbReference type="EMBL" id="HIR93825.1"/>
    </source>
</evidence>
<keyword evidence="5 6" id="KW-0472">Membrane</keyword>
<evidence type="ECO:0000256" key="1">
    <source>
        <dbReference type="ARBA" id="ARBA00004651"/>
    </source>
</evidence>
<feature type="transmembrane region" description="Helical" evidence="6">
    <location>
        <begin position="60"/>
        <end position="90"/>
    </location>
</feature>
<protein>
    <submittedName>
        <fullName evidence="7">ABC transporter permease</fullName>
    </submittedName>
</protein>
<dbReference type="EMBL" id="DVHU01000093">
    <property type="protein sequence ID" value="HIR93825.1"/>
    <property type="molecule type" value="Genomic_DNA"/>
</dbReference>